<dbReference type="SUPFAM" id="SSF51004">
    <property type="entry name" value="C-terminal (heme d1) domain of cytochrome cd1-nitrite reductase"/>
    <property type="match status" value="1"/>
</dbReference>
<dbReference type="InterPro" id="IPR015943">
    <property type="entry name" value="WD40/YVTN_repeat-like_dom_sf"/>
</dbReference>
<dbReference type="InterPro" id="IPR011048">
    <property type="entry name" value="Haem_d1_sf"/>
</dbReference>
<dbReference type="Gene3D" id="2.130.10.10">
    <property type="entry name" value="YVTN repeat-like/Quinoprotein amine dehydrogenase"/>
    <property type="match status" value="1"/>
</dbReference>
<sequence length="506" mass="54389">MNERDFPSEESTRAFGRAAGERRWVKALAGASAVGVAVSLALVGQAATAEAGGVSSVVPRAECGPGSSPETGLQGQVPLADRRNGRSKQGYSCNLELVSRFQGEGQGAVGARYGTCQYLGTTLLGALNSKKPGVQVVDMKNPKKPRLSTTLVSPATTAGTWETLKVHEGRGLLAAVSVGMLTGGFFVSVYDVKTDCARPRLLNGIKGTSLTMPGAIPGHEASWSPDGRTYWAAGNVGGTIAALDMTDPRKPKVVYNGVIGLTDHGIGIRPDGDRIYVSNGLTGGVTLFDSTEIQQRRSHPRLRRISEITWSDGLATQHAIPFTDRGRPYLMAVDELGSGGARIIDIADERKPRIIRKLKLEINRPEHLALREAELAKNGMFGYDSHYCTLDRGKDPEMMACGWFQSGIRVFDIRDLRKPREIAYYNPPAQAGMRDRLPQSAHAAFPVGAYLSDVLTESGPSAYTGKPDMTADWCSSPPFFDGNRLWVACSDNGALLLRLTNGAKRI</sequence>
<proteinExistence type="predicted"/>
<gene>
    <name evidence="2" type="ORF">GCM10009550_37170</name>
</gene>
<evidence type="ECO:0000256" key="1">
    <source>
        <dbReference type="SAM" id="MobiDB-lite"/>
    </source>
</evidence>
<dbReference type="Proteomes" id="UP001500665">
    <property type="component" value="Unassembled WGS sequence"/>
</dbReference>
<accession>A0ABP4BS84</accession>
<dbReference type="EMBL" id="BAAAHH010000014">
    <property type="protein sequence ID" value="GAA0954193.1"/>
    <property type="molecule type" value="Genomic_DNA"/>
</dbReference>
<keyword evidence="3" id="KW-1185">Reference proteome</keyword>
<comment type="caution">
    <text evidence="2">The sequence shown here is derived from an EMBL/GenBank/DDBJ whole genome shotgun (WGS) entry which is preliminary data.</text>
</comment>
<reference evidence="3" key="1">
    <citation type="journal article" date="2019" name="Int. J. Syst. Evol. Microbiol.">
        <title>The Global Catalogue of Microorganisms (GCM) 10K type strain sequencing project: providing services to taxonomists for standard genome sequencing and annotation.</title>
        <authorList>
            <consortium name="The Broad Institute Genomics Platform"/>
            <consortium name="The Broad Institute Genome Sequencing Center for Infectious Disease"/>
            <person name="Wu L."/>
            <person name="Ma J."/>
        </authorList>
    </citation>
    <scope>NUCLEOTIDE SEQUENCE [LARGE SCALE GENOMIC DNA]</scope>
    <source>
        <strain evidence="3">JCM 10696</strain>
    </source>
</reference>
<name>A0ABP4BS84_9ACTN</name>
<evidence type="ECO:0000313" key="2">
    <source>
        <dbReference type="EMBL" id="GAA0954193.1"/>
    </source>
</evidence>
<evidence type="ECO:0008006" key="4">
    <source>
        <dbReference type="Google" id="ProtNLM"/>
    </source>
</evidence>
<dbReference type="RefSeq" id="WP_344242103.1">
    <property type="nucleotide sequence ID" value="NZ_BAAAHH010000014.1"/>
</dbReference>
<organism evidence="2 3">
    <name type="scientific">Actinocorallia libanotica</name>
    <dbReference type="NCBI Taxonomy" id="46162"/>
    <lineage>
        <taxon>Bacteria</taxon>
        <taxon>Bacillati</taxon>
        <taxon>Actinomycetota</taxon>
        <taxon>Actinomycetes</taxon>
        <taxon>Streptosporangiales</taxon>
        <taxon>Thermomonosporaceae</taxon>
        <taxon>Actinocorallia</taxon>
    </lineage>
</organism>
<protein>
    <recommendedName>
        <fullName evidence="4">LVIVD repeat-containing protein</fullName>
    </recommendedName>
</protein>
<feature type="region of interest" description="Disordered" evidence="1">
    <location>
        <begin position="57"/>
        <end position="85"/>
    </location>
</feature>
<evidence type="ECO:0000313" key="3">
    <source>
        <dbReference type="Proteomes" id="UP001500665"/>
    </source>
</evidence>